<dbReference type="Proteomes" id="UP000775877">
    <property type="component" value="Unassembled WGS sequence"/>
</dbReference>
<accession>A0A955I7Y4</accession>
<protein>
    <submittedName>
        <fullName evidence="3">Uncharacterized protein</fullName>
    </submittedName>
</protein>
<name>A0A955I7Y4_9BACT</name>
<comment type="caution">
    <text evidence="3">The sequence shown here is derived from an EMBL/GenBank/DDBJ whole genome shotgun (WGS) entry which is preliminary data.</text>
</comment>
<feature type="transmembrane region" description="Helical" evidence="2">
    <location>
        <begin position="7"/>
        <end position="27"/>
    </location>
</feature>
<feature type="compositionally biased region" description="Basic and acidic residues" evidence="1">
    <location>
        <begin position="71"/>
        <end position="83"/>
    </location>
</feature>
<keyword evidence="2" id="KW-0812">Transmembrane</keyword>
<evidence type="ECO:0000313" key="4">
    <source>
        <dbReference type="Proteomes" id="UP000775877"/>
    </source>
</evidence>
<dbReference type="AlphaFoldDB" id="A0A955I7Y4"/>
<sequence>MNKKTSLIFFGLLFVAVFSLLLISALFKNSRTENVNESTGDTQGAYTQSDEGYIQYITTQTRKTVPANAPEQKDEPSVERNGADEPVIDVVVEEDDNKQTINFVSDTSNPFNYTDVSVSVSYCPQDSCPDGTVIPEDNNPVHNTCVDRLAQACIGHEGTNTTGGSTGGACSSAYPTSKGCFGAAPGTPVGLAGGGECVCTITTGNLCSCVTTKEPETSTTLPGDQNGFNFDETISGNDFDANYSATSRWNYTTSRGCISDVELGTTPGSGKYATYSECHSANLKYNLSNGICIGSLTGTYSTYQECKNALVVQQDQNSGDKCTYPDQCINYKRCTT</sequence>
<feature type="non-terminal residue" evidence="3">
    <location>
        <position position="336"/>
    </location>
</feature>
<evidence type="ECO:0000313" key="3">
    <source>
        <dbReference type="EMBL" id="MCA9380665.1"/>
    </source>
</evidence>
<feature type="region of interest" description="Disordered" evidence="1">
    <location>
        <begin position="60"/>
        <end position="83"/>
    </location>
</feature>
<keyword evidence="2" id="KW-1133">Transmembrane helix</keyword>
<reference evidence="3" key="1">
    <citation type="submission" date="2020-04" db="EMBL/GenBank/DDBJ databases">
        <authorList>
            <person name="Zhang T."/>
        </authorList>
    </citation>
    <scope>NUCLEOTIDE SEQUENCE</scope>
    <source>
        <strain evidence="3">HKST-UBA13</strain>
    </source>
</reference>
<evidence type="ECO:0000256" key="2">
    <source>
        <dbReference type="SAM" id="Phobius"/>
    </source>
</evidence>
<gene>
    <name evidence="3" type="ORF">KC678_00175</name>
</gene>
<reference evidence="3" key="2">
    <citation type="journal article" date="2021" name="Microbiome">
        <title>Successional dynamics and alternative stable states in a saline activated sludge microbial community over 9 years.</title>
        <authorList>
            <person name="Wang Y."/>
            <person name="Ye J."/>
            <person name="Ju F."/>
            <person name="Liu L."/>
            <person name="Boyd J.A."/>
            <person name="Deng Y."/>
            <person name="Parks D.H."/>
            <person name="Jiang X."/>
            <person name="Yin X."/>
            <person name="Woodcroft B.J."/>
            <person name="Tyson G.W."/>
            <person name="Hugenholtz P."/>
            <person name="Polz M.F."/>
            <person name="Zhang T."/>
        </authorList>
    </citation>
    <scope>NUCLEOTIDE SEQUENCE</scope>
    <source>
        <strain evidence="3">HKST-UBA13</strain>
    </source>
</reference>
<proteinExistence type="predicted"/>
<keyword evidence="2" id="KW-0472">Membrane</keyword>
<dbReference type="EMBL" id="JAGQLJ010000002">
    <property type="protein sequence ID" value="MCA9380665.1"/>
    <property type="molecule type" value="Genomic_DNA"/>
</dbReference>
<evidence type="ECO:0000256" key="1">
    <source>
        <dbReference type="SAM" id="MobiDB-lite"/>
    </source>
</evidence>
<organism evidence="3 4">
    <name type="scientific">Candidatus Dojkabacteria bacterium</name>
    <dbReference type="NCBI Taxonomy" id="2099670"/>
    <lineage>
        <taxon>Bacteria</taxon>
        <taxon>Candidatus Dojkabacteria</taxon>
    </lineage>
</organism>